<protein>
    <recommendedName>
        <fullName evidence="5">Lipase chaperone</fullName>
    </recommendedName>
</protein>
<dbReference type="AlphaFoldDB" id="A0A7X1E817"/>
<reference evidence="3 4" key="1">
    <citation type="submission" date="2020-07" db="EMBL/GenBank/DDBJ databases">
        <authorList>
            <person name="Feng X."/>
        </authorList>
    </citation>
    <scope>NUCLEOTIDE SEQUENCE [LARGE SCALE GENOMIC DNA]</scope>
    <source>
        <strain evidence="3 4">JCM23202</strain>
    </source>
</reference>
<accession>A0A7X1E817</accession>
<proteinExistence type="predicted"/>
<feature type="chain" id="PRO_5030735759" description="Lipase chaperone" evidence="2">
    <location>
        <begin position="26"/>
        <end position="302"/>
    </location>
</feature>
<dbReference type="RefSeq" id="WP_185660233.1">
    <property type="nucleotide sequence ID" value="NZ_CAWPOO010000012.1"/>
</dbReference>
<name>A0A7X1E817_9BACT</name>
<keyword evidence="4" id="KW-1185">Reference proteome</keyword>
<evidence type="ECO:0000313" key="4">
    <source>
        <dbReference type="Proteomes" id="UP000526501"/>
    </source>
</evidence>
<gene>
    <name evidence="3" type="ORF">H5P27_09865</name>
</gene>
<evidence type="ECO:0008006" key="5">
    <source>
        <dbReference type="Google" id="ProtNLM"/>
    </source>
</evidence>
<dbReference type="Proteomes" id="UP000526501">
    <property type="component" value="Unassembled WGS sequence"/>
</dbReference>
<evidence type="ECO:0000256" key="2">
    <source>
        <dbReference type="SAM" id="SignalP"/>
    </source>
</evidence>
<dbReference type="EMBL" id="JACHVC010000012">
    <property type="protein sequence ID" value="MBC2606350.1"/>
    <property type="molecule type" value="Genomic_DNA"/>
</dbReference>
<evidence type="ECO:0000313" key="3">
    <source>
        <dbReference type="EMBL" id="MBC2606350.1"/>
    </source>
</evidence>
<comment type="caution">
    <text evidence="3">The sequence shown here is derived from an EMBL/GenBank/DDBJ whole genome shotgun (WGS) entry which is preliminary data.</text>
</comment>
<organism evidence="3 4">
    <name type="scientific">Pelagicoccus albus</name>
    <dbReference type="NCBI Taxonomy" id="415222"/>
    <lineage>
        <taxon>Bacteria</taxon>
        <taxon>Pseudomonadati</taxon>
        <taxon>Verrucomicrobiota</taxon>
        <taxon>Opitutia</taxon>
        <taxon>Puniceicoccales</taxon>
        <taxon>Pelagicoccaceae</taxon>
        <taxon>Pelagicoccus</taxon>
    </lineage>
</organism>
<sequence length="302" mass="34614">MKKYKRHLVAAITLGAVSLVMPTFGQGNFGSDTQAGQYGIVDRLIDSSDELIERAFKAYQNLPEETQQDLLAYQQGLAELRTTWENEYQPGEGATLDEIIAAREAYVLEMTEEIQASRELRMEIVASLRSELRDRFEGEAWTDEARAQYEEYNQVKRELAAAWAAVLADLGGDATREDIAAAREQFKLDYADVIAEQKELAKQLRQAARQFAQENRPYADREVLPPELQALRDEIQAERQALREQRREAFQAMAGMTAEEREAARLELLEEMKQTHNEIKERRRQIIEGIGDMQDGDRRPED</sequence>
<evidence type="ECO:0000256" key="1">
    <source>
        <dbReference type="SAM" id="MobiDB-lite"/>
    </source>
</evidence>
<keyword evidence="2" id="KW-0732">Signal</keyword>
<feature type="signal peptide" evidence="2">
    <location>
        <begin position="1"/>
        <end position="25"/>
    </location>
</feature>
<feature type="region of interest" description="Disordered" evidence="1">
    <location>
        <begin position="278"/>
        <end position="302"/>
    </location>
</feature>